<organism evidence="2">
    <name type="scientific">marine sediment metagenome</name>
    <dbReference type="NCBI Taxonomy" id="412755"/>
    <lineage>
        <taxon>unclassified sequences</taxon>
        <taxon>metagenomes</taxon>
        <taxon>ecological metagenomes</taxon>
    </lineage>
</organism>
<keyword evidence="1" id="KW-1133">Transmembrane helix</keyword>
<name>A0A0F8YBP1_9ZZZZ</name>
<dbReference type="AlphaFoldDB" id="A0A0F8YBP1"/>
<sequence length="217" mass="23870">MNQQTRTPMTKEQPMLLIVLGWYAIAGCLIFAVTILIADFVVPQHDWIADTISDLGAGKYEYIVDIGIYAFSASLLAVAIGAAHFHMGGWRWSGGIIGLSIIGLLVFLIGARNEYGDQDSDGFVIHSYLVYGLGLLMVFVPWAMSKGANRIAGSYATALITIAIVWAISAPIFYFLPTDVDGIYERYLGLIAFWMVFILARLFIKSGQSLRRSQSTT</sequence>
<feature type="transmembrane region" description="Helical" evidence="1">
    <location>
        <begin position="20"/>
        <end position="42"/>
    </location>
</feature>
<gene>
    <name evidence="2" type="ORF">LCGC14_2839450</name>
</gene>
<proteinExistence type="predicted"/>
<feature type="transmembrane region" description="Helical" evidence="1">
    <location>
        <begin position="123"/>
        <end position="143"/>
    </location>
</feature>
<evidence type="ECO:0008006" key="3">
    <source>
        <dbReference type="Google" id="ProtNLM"/>
    </source>
</evidence>
<evidence type="ECO:0000313" key="2">
    <source>
        <dbReference type="EMBL" id="KKK78847.1"/>
    </source>
</evidence>
<feature type="transmembrane region" description="Helical" evidence="1">
    <location>
        <begin position="92"/>
        <end position="111"/>
    </location>
</feature>
<dbReference type="InterPro" id="IPR009339">
    <property type="entry name" value="DUF998"/>
</dbReference>
<comment type="caution">
    <text evidence="2">The sequence shown here is derived from an EMBL/GenBank/DDBJ whole genome shotgun (WGS) entry which is preliminary data.</text>
</comment>
<reference evidence="2" key="1">
    <citation type="journal article" date="2015" name="Nature">
        <title>Complex archaea that bridge the gap between prokaryotes and eukaryotes.</title>
        <authorList>
            <person name="Spang A."/>
            <person name="Saw J.H."/>
            <person name="Jorgensen S.L."/>
            <person name="Zaremba-Niedzwiedzka K."/>
            <person name="Martijn J."/>
            <person name="Lind A.E."/>
            <person name="van Eijk R."/>
            <person name="Schleper C."/>
            <person name="Guy L."/>
            <person name="Ettema T.J."/>
        </authorList>
    </citation>
    <scope>NUCLEOTIDE SEQUENCE</scope>
</reference>
<keyword evidence="1" id="KW-0812">Transmembrane</keyword>
<evidence type="ECO:0000256" key="1">
    <source>
        <dbReference type="SAM" id="Phobius"/>
    </source>
</evidence>
<protein>
    <recommendedName>
        <fullName evidence="3">DUF998 domain-containing protein</fullName>
    </recommendedName>
</protein>
<dbReference type="EMBL" id="LAZR01054299">
    <property type="protein sequence ID" value="KKK78847.1"/>
    <property type="molecule type" value="Genomic_DNA"/>
</dbReference>
<keyword evidence="1" id="KW-0472">Membrane</keyword>
<feature type="transmembrane region" description="Helical" evidence="1">
    <location>
        <begin position="155"/>
        <end position="175"/>
    </location>
</feature>
<dbReference type="PROSITE" id="PS51257">
    <property type="entry name" value="PROKAR_LIPOPROTEIN"/>
    <property type="match status" value="1"/>
</dbReference>
<dbReference type="Pfam" id="PF06197">
    <property type="entry name" value="DUF998"/>
    <property type="match status" value="1"/>
</dbReference>
<accession>A0A0F8YBP1</accession>
<feature type="transmembrane region" description="Helical" evidence="1">
    <location>
        <begin position="187"/>
        <end position="204"/>
    </location>
</feature>
<feature type="transmembrane region" description="Helical" evidence="1">
    <location>
        <begin position="62"/>
        <end position="85"/>
    </location>
</feature>